<feature type="domain" description="RNA polymerase sigma factor 70 region 4 type 2" evidence="7">
    <location>
        <begin position="128"/>
        <end position="179"/>
    </location>
</feature>
<gene>
    <name evidence="8" type="primary">rpoE</name>
    <name evidence="8" type="ORF">CGERO_10720</name>
</gene>
<reference evidence="8 9" key="1">
    <citation type="submission" date="2018-11" db="EMBL/GenBank/DDBJ databases">
        <authorList>
            <person name="Kleinhagauer T."/>
            <person name="Glaeser S.P."/>
            <person name="Spergser J."/>
            <person name="Ruckert C."/>
            <person name="Kaempfer P."/>
            <person name="Busse H.-J."/>
        </authorList>
    </citation>
    <scope>NUCLEOTIDE SEQUENCE [LARGE SCALE GENOMIC DNA]</scope>
    <source>
        <strain evidence="8 9">W8</strain>
    </source>
</reference>
<evidence type="ECO:0000259" key="7">
    <source>
        <dbReference type="Pfam" id="PF08281"/>
    </source>
</evidence>
<keyword evidence="9" id="KW-1185">Reference proteome</keyword>
<dbReference type="InterPro" id="IPR013325">
    <property type="entry name" value="RNA_pol_sigma_r2"/>
</dbReference>
<dbReference type="InterPro" id="IPR007627">
    <property type="entry name" value="RNA_pol_sigma70_r2"/>
</dbReference>
<dbReference type="AlphaFoldDB" id="A0A3G6J3Z8"/>
<dbReference type="EMBL" id="CP033897">
    <property type="protein sequence ID" value="AZA12423.1"/>
    <property type="molecule type" value="Genomic_DNA"/>
</dbReference>
<dbReference type="GO" id="GO:0006352">
    <property type="term" value="P:DNA-templated transcription initiation"/>
    <property type="evidence" value="ECO:0007669"/>
    <property type="project" value="InterPro"/>
</dbReference>
<dbReference type="GO" id="GO:0003677">
    <property type="term" value="F:DNA binding"/>
    <property type="evidence" value="ECO:0007669"/>
    <property type="project" value="UniProtKB-KW"/>
</dbReference>
<dbReference type="GO" id="GO:0016987">
    <property type="term" value="F:sigma factor activity"/>
    <property type="evidence" value="ECO:0007669"/>
    <property type="project" value="UniProtKB-KW"/>
</dbReference>
<evidence type="ECO:0000256" key="3">
    <source>
        <dbReference type="ARBA" id="ARBA00023082"/>
    </source>
</evidence>
<dbReference type="InterPro" id="IPR036388">
    <property type="entry name" value="WH-like_DNA-bd_sf"/>
</dbReference>
<dbReference type="SUPFAM" id="SSF88659">
    <property type="entry name" value="Sigma3 and sigma4 domains of RNA polymerase sigma factors"/>
    <property type="match status" value="1"/>
</dbReference>
<evidence type="ECO:0000256" key="2">
    <source>
        <dbReference type="ARBA" id="ARBA00023015"/>
    </source>
</evidence>
<dbReference type="InterPro" id="IPR039425">
    <property type="entry name" value="RNA_pol_sigma-70-like"/>
</dbReference>
<protein>
    <submittedName>
        <fullName evidence="8">ECF RNA polymerase sigma-E factor</fullName>
    </submittedName>
</protein>
<dbReference type="PANTHER" id="PTHR43133">
    <property type="entry name" value="RNA POLYMERASE ECF-TYPE SIGMA FACTO"/>
    <property type="match status" value="1"/>
</dbReference>
<dbReference type="KEGG" id="cgk:CGERO_10720"/>
<evidence type="ECO:0000313" key="9">
    <source>
        <dbReference type="Proteomes" id="UP000271587"/>
    </source>
</evidence>
<dbReference type="Gene3D" id="1.10.10.10">
    <property type="entry name" value="Winged helix-like DNA-binding domain superfamily/Winged helix DNA-binding domain"/>
    <property type="match status" value="1"/>
</dbReference>
<keyword evidence="4" id="KW-0238">DNA-binding</keyword>
<name>A0A3G6J3Z8_9CORY</name>
<dbReference type="Gene3D" id="1.10.1740.10">
    <property type="match status" value="1"/>
</dbReference>
<sequence>MHTVSQTAPSDHALVQDFRKGSGDAFEEILKRHHKRLWFLVKRYVHNHFDAEEVLQEALLKASIKMDTYRGDASLHTWLHRLVANTAYDYIHRNKEMPTIPLDTQMVHTHPTGWIMQDPCHQFTTTASVREAVESLPEDQRRAIYLVDFAGVEIAVAAAIEGVQVGTIKSRRARARASLKESLGADMCA</sequence>
<dbReference type="SUPFAM" id="SSF88946">
    <property type="entry name" value="Sigma2 domain of RNA polymerase sigma factors"/>
    <property type="match status" value="1"/>
</dbReference>
<evidence type="ECO:0000256" key="4">
    <source>
        <dbReference type="ARBA" id="ARBA00023125"/>
    </source>
</evidence>
<keyword evidence="2" id="KW-0805">Transcription regulation</keyword>
<dbReference type="NCBIfam" id="TIGR02937">
    <property type="entry name" value="sigma70-ECF"/>
    <property type="match status" value="1"/>
</dbReference>
<dbReference type="Proteomes" id="UP000271587">
    <property type="component" value="Chromosome"/>
</dbReference>
<dbReference type="Pfam" id="PF08281">
    <property type="entry name" value="Sigma70_r4_2"/>
    <property type="match status" value="1"/>
</dbReference>
<dbReference type="PANTHER" id="PTHR43133:SF8">
    <property type="entry name" value="RNA POLYMERASE SIGMA FACTOR HI_1459-RELATED"/>
    <property type="match status" value="1"/>
</dbReference>
<evidence type="ECO:0000256" key="1">
    <source>
        <dbReference type="ARBA" id="ARBA00010641"/>
    </source>
</evidence>
<evidence type="ECO:0000256" key="5">
    <source>
        <dbReference type="ARBA" id="ARBA00023163"/>
    </source>
</evidence>
<feature type="domain" description="RNA polymerase sigma-70 region 2" evidence="6">
    <location>
        <begin position="31"/>
        <end position="95"/>
    </location>
</feature>
<keyword evidence="3" id="KW-0731">Sigma factor</keyword>
<evidence type="ECO:0000313" key="8">
    <source>
        <dbReference type="EMBL" id="AZA12423.1"/>
    </source>
</evidence>
<evidence type="ECO:0000259" key="6">
    <source>
        <dbReference type="Pfam" id="PF04542"/>
    </source>
</evidence>
<dbReference type="InterPro" id="IPR013249">
    <property type="entry name" value="RNA_pol_sigma70_r4_t2"/>
</dbReference>
<organism evidence="8 9">
    <name type="scientific">Corynebacterium gerontici</name>
    <dbReference type="NCBI Taxonomy" id="2079234"/>
    <lineage>
        <taxon>Bacteria</taxon>
        <taxon>Bacillati</taxon>
        <taxon>Actinomycetota</taxon>
        <taxon>Actinomycetes</taxon>
        <taxon>Mycobacteriales</taxon>
        <taxon>Corynebacteriaceae</taxon>
        <taxon>Corynebacterium</taxon>
    </lineage>
</organism>
<dbReference type="InterPro" id="IPR014284">
    <property type="entry name" value="RNA_pol_sigma-70_dom"/>
</dbReference>
<keyword evidence="5" id="KW-0804">Transcription</keyword>
<dbReference type="Pfam" id="PF04542">
    <property type="entry name" value="Sigma70_r2"/>
    <property type="match status" value="1"/>
</dbReference>
<comment type="similarity">
    <text evidence="1">Belongs to the sigma-70 factor family. ECF subfamily.</text>
</comment>
<proteinExistence type="inferred from homology"/>
<dbReference type="InterPro" id="IPR013324">
    <property type="entry name" value="RNA_pol_sigma_r3/r4-like"/>
</dbReference>
<dbReference type="RefSeq" id="WP_245998833.1">
    <property type="nucleotide sequence ID" value="NZ_CP033897.1"/>
</dbReference>
<accession>A0A3G6J3Z8</accession>